<comment type="caution">
    <text evidence="1">The sequence shown here is derived from an EMBL/GenBank/DDBJ whole genome shotgun (WGS) entry which is preliminary data.</text>
</comment>
<organism evidence="1 2">
    <name type="scientific">Rotaria sordida</name>
    <dbReference type="NCBI Taxonomy" id="392033"/>
    <lineage>
        <taxon>Eukaryota</taxon>
        <taxon>Metazoa</taxon>
        <taxon>Spiralia</taxon>
        <taxon>Gnathifera</taxon>
        <taxon>Rotifera</taxon>
        <taxon>Eurotatoria</taxon>
        <taxon>Bdelloidea</taxon>
        <taxon>Philodinida</taxon>
        <taxon>Philodinidae</taxon>
        <taxon>Rotaria</taxon>
    </lineage>
</organism>
<feature type="non-terminal residue" evidence="1">
    <location>
        <position position="1"/>
    </location>
</feature>
<evidence type="ECO:0000313" key="2">
    <source>
        <dbReference type="Proteomes" id="UP000663874"/>
    </source>
</evidence>
<dbReference type="EMBL" id="CAJOBE010014751">
    <property type="protein sequence ID" value="CAF4182019.1"/>
    <property type="molecule type" value="Genomic_DNA"/>
</dbReference>
<evidence type="ECO:0000313" key="1">
    <source>
        <dbReference type="EMBL" id="CAF4182019.1"/>
    </source>
</evidence>
<dbReference type="AlphaFoldDB" id="A0A820AUK1"/>
<reference evidence="1" key="1">
    <citation type="submission" date="2021-02" db="EMBL/GenBank/DDBJ databases">
        <authorList>
            <person name="Nowell W R."/>
        </authorList>
    </citation>
    <scope>NUCLEOTIDE SEQUENCE</scope>
</reference>
<name>A0A820AUK1_9BILA</name>
<sequence>MVPIGRYYFRSELHTLHTNCKRVLNYAAEHSEIFNRNLPTIGPLVIYGLARTDDEQLSDIFTRIAASHARFDIEEDYHILRQADYFCMFTVVSDEEDCNPEGWIHPIGVVHQIYDYFDLHWSNEMEMTIRDWLLKYPQGKQGLHT</sequence>
<accession>A0A820AUK1</accession>
<dbReference type="Proteomes" id="UP000663874">
    <property type="component" value="Unassembled WGS sequence"/>
</dbReference>
<protein>
    <submittedName>
        <fullName evidence="1">Uncharacterized protein</fullName>
    </submittedName>
</protein>
<gene>
    <name evidence="1" type="ORF">FNK824_LOCUS35274</name>
</gene>
<proteinExistence type="predicted"/>